<comment type="caution">
    <text evidence="2">The sequence shown here is derived from an EMBL/GenBank/DDBJ whole genome shotgun (WGS) entry which is preliminary data.</text>
</comment>
<sequence length="495" mass="54709">MLEDPTIPTDSSHPALLPTQASLSALLNREYWFRVWCLQEVSVSNETVVACGKGGLKIDVDAFGKIVHYYINLMGMVIGLATSKGDLLAQLRTGSPYWSKDFAEAINGATRMLDQRKKYRGVQRQQDQNEGTDVRPNSSHPMLLHYLMDAYASKVLDVSLRSTDPRDMIYGLMNLACDVDELGIVPDYQKTCEQVFTETWAAILRKHGANMLVWAVPESPRLSCGPQGMLMSSWVPDWRQPRQFHVLLQSGFFQACGDKHQETQWASADDPRIIALRGVQVDIIQEVGSPLSGEKGDIPSIGVFIDDITQLLETSSLLAPSPEESVYPTPEANHSARWRIPLCDIEGTTTTIRPGLMSRATSASEESFQSVLAVLEGIGQATAPGVENGIENWSVTLGQHLQGLIAYGSKVYMPSCSRPFLTCRGWVGRGPAEMKAGDVVVILWGCRLPIVLRPCGGDADDQKYQLVGDAYIHKLMDGEFVQGDVEREERTFQLC</sequence>
<evidence type="ECO:0000313" key="2">
    <source>
        <dbReference type="EMBL" id="KAK4215144.1"/>
    </source>
</evidence>
<dbReference type="Proteomes" id="UP001301769">
    <property type="component" value="Unassembled WGS sequence"/>
</dbReference>
<dbReference type="Pfam" id="PF26639">
    <property type="entry name" value="Het-6_barrel"/>
    <property type="match status" value="1"/>
</dbReference>
<name>A0AAN6Y9X9_9PEZI</name>
<gene>
    <name evidence="2" type="ORF">QBC37DRAFT_419730</name>
</gene>
<accession>A0AAN6Y9X9</accession>
<keyword evidence="3" id="KW-1185">Reference proteome</keyword>
<reference evidence="2" key="1">
    <citation type="journal article" date="2023" name="Mol. Phylogenet. Evol.">
        <title>Genome-scale phylogeny and comparative genomics of the fungal order Sordariales.</title>
        <authorList>
            <person name="Hensen N."/>
            <person name="Bonometti L."/>
            <person name="Westerberg I."/>
            <person name="Brannstrom I.O."/>
            <person name="Guillou S."/>
            <person name="Cros-Aarteil S."/>
            <person name="Calhoun S."/>
            <person name="Haridas S."/>
            <person name="Kuo A."/>
            <person name="Mondo S."/>
            <person name="Pangilinan J."/>
            <person name="Riley R."/>
            <person name="LaButti K."/>
            <person name="Andreopoulos B."/>
            <person name="Lipzen A."/>
            <person name="Chen C."/>
            <person name="Yan M."/>
            <person name="Daum C."/>
            <person name="Ng V."/>
            <person name="Clum A."/>
            <person name="Steindorff A."/>
            <person name="Ohm R.A."/>
            <person name="Martin F."/>
            <person name="Silar P."/>
            <person name="Natvig D.O."/>
            <person name="Lalanne C."/>
            <person name="Gautier V."/>
            <person name="Ament-Velasquez S.L."/>
            <person name="Kruys A."/>
            <person name="Hutchinson M.I."/>
            <person name="Powell A.J."/>
            <person name="Barry K."/>
            <person name="Miller A.N."/>
            <person name="Grigoriev I.V."/>
            <person name="Debuchy R."/>
            <person name="Gladieux P."/>
            <person name="Hiltunen Thoren M."/>
            <person name="Johannesson H."/>
        </authorList>
    </citation>
    <scope>NUCLEOTIDE SEQUENCE</scope>
    <source>
        <strain evidence="2">PSN293</strain>
    </source>
</reference>
<dbReference type="AlphaFoldDB" id="A0AAN6Y9X9"/>
<feature type="region of interest" description="Disordered" evidence="1">
    <location>
        <begin position="119"/>
        <end position="138"/>
    </location>
</feature>
<evidence type="ECO:0000256" key="1">
    <source>
        <dbReference type="SAM" id="MobiDB-lite"/>
    </source>
</evidence>
<dbReference type="InterPro" id="IPR052895">
    <property type="entry name" value="HetReg/Transcr_Mod"/>
</dbReference>
<proteinExistence type="predicted"/>
<dbReference type="EMBL" id="MU858083">
    <property type="protein sequence ID" value="KAK4215144.1"/>
    <property type="molecule type" value="Genomic_DNA"/>
</dbReference>
<feature type="compositionally biased region" description="Polar residues" evidence="1">
    <location>
        <begin position="123"/>
        <end position="138"/>
    </location>
</feature>
<dbReference type="PANTHER" id="PTHR24148">
    <property type="entry name" value="ANKYRIN REPEAT DOMAIN-CONTAINING PROTEIN 39 HOMOLOG-RELATED"/>
    <property type="match status" value="1"/>
</dbReference>
<dbReference type="PANTHER" id="PTHR24148:SF64">
    <property type="entry name" value="HETEROKARYON INCOMPATIBILITY DOMAIN-CONTAINING PROTEIN"/>
    <property type="match status" value="1"/>
</dbReference>
<organism evidence="2 3">
    <name type="scientific">Rhypophila decipiens</name>
    <dbReference type="NCBI Taxonomy" id="261697"/>
    <lineage>
        <taxon>Eukaryota</taxon>
        <taxon>Fungi</taxon>
        <taxon>Dikarya</taxon>
        <taxon>Ascomycota</taxon>
        <taxon>Pezizomycotina</taxon>
        <taxon>Sordariomycetes</taxon>
        <taxon>Sordariomycetidae</taxon>
        <taxon>Sordariales</taxon>
        <taxon>Naviculisporaceae</taxon>
        <taxon>Rhypophila</taxon>
    </lineage>
</organism>
<evidence type="ECO:0008006" key="4">
    <source>
        <dbReference type="Google" id="ProtNLM"/>
    </source>
</evidence>
<evidence type="ECO:0000313" key="3">
    <source>
        <dbReference type="Proteomes" id="UP001301769"/>
    </source>
</evidence>
<protein>
    <recommendedName>
        <fullName evidence="4">Heterokaryon incompatibility domain-containing protein</fullName>
    </recommendedName>
</protein>
<reference evidence="2" key="2">
    <citation type="submission" date="2023-05" db="EMBL/GenBank/DDBJ databases">
        <authorList>
            <consortium name="Lawrence Berkeley National Laboratory"/>
            <person name="Steindorff A."/>
            <person name="Hensen N."/>
            <person name="Bonometti L."/>
            <person name="Westerberg I."/>
            <person name="Brannstrom I.O."/>
            <person name="Guillou S."/>
            <person name="Cros-Aarteil S."/>
            <person name="Calhoun S."/>
            <person name="Haridas S."/>
            <person name="Kuo A."/>
            <person name="Mondo S."/>
            <person name="Pangilinan J."/>
            <person name="Riley R."/>
            <person name="Labutti K."/>
            <person name="Andreopoulos B."/>
            <person name="Lipzen A."/>
            <person name="Chen C."/>
            <person name="Yanf M."/>
            <person name="Daum C."/>
            <person name="Ng V."/>
            <person name="Clum A."/>
            <person name="Ohm R."/>
            <person name="Martin F."/>
            <person name="Silar P."/>
            <person name="Natvig D."/>
            <person name="Lalanne C."/>
            <person name="Gautier V."/>
            <person name="Ament-Velasquez S.L."/>
            <person name="Kruys A."/>
            <person name="Hutchinson M.I."/>
            <person name="Powell A.J."/>
            <person name="Barry K."/>
            <person name="Miller A.N."/>
            <person name="Grigoriev I.V."/>
            <person name="Debuchy R."/>
            <person name="Gladieux P."/>
            <person name="Thoren M.H."/>
            <person name="Johannesson H."/>
        </authorList>
    </citation>
    <scope>NUCLEOTIDE SEQUENCE</scope>
    <source>
        <strain evidence="2">PSN293</strain>
    </source>
</reference>